<reference evidence="3" key="2">
    <citation type="submission" date="2025-08" db="UniProtKB">
        <authorList>
            <consortium name="Ensembl"/>
        </authorList>
    </citation>
    <scope>IDENTIFICATION</scope>
</reference>
<sequence>SISFTLRKYFCFSVSGRLNNDKEGVVCQVLCPPGWVNFEKRCFQYIRQEKTWVDAELDCISKGGNLASVHSEEEHQFLKQQISSKEIPMWLGGTDCYKEGTWFWSDGAQWNWVKWNTGEPNNAGIENCIHLNYGNQEGWNDISCNNQYPYICARTP</sequence>
<dbReference type="SMART" id="SM00034">
    <property type="entry name" value="CLECT"/>
    <property type="match status" value="1"/>
</dbReference>
<name>W5MQP7_LEPOC</name>
<dbReference type="PROSITE" id="PS00615">
    <property type="entry name" value="C_TYPE_LECTIN_1"/>
    <property type="match status" value="1"/>
</dbReference>
<keyword evidence="1" id="KW-1015">Disulfide bond</keyword>
<dbReference type="PRINTS" id="PR00356">
    <property type="entry name" value="ANTIFREEZEII"/>
</dbReference>
<dbReference type="AlphaFoldDB" id="W5MQP7"/>
<accession>W5MQP7</accession>
<dbReference type="SUPFAM" id="SSF56436">
    <property type="entry name" value="C-type lectin-like"/>
    <property type="match status" value="1"/>
</dbReference>
<dbReference type="InterPro" id="IPR050111">
    <property type="entry name" value="C-type_lectin/snaclec_domain"/>
</dbReference>
<dbReference type="CDD" id="cd00037">
    <property type="entry name" value="CLECT"/>
    <property type="match status" value="1"/>
</dbReference>
<evidence type="ECO:0000313" key="4">
    <source>
        <dbReference type="Proteomes" id="UP000018468"/>
    </source>
</evidence>
<dbReference type="Pfam" id="PF00059">
    <property type="entry name" value="Lectin_C"/>
    <property type="match status" value="1"/>
</dbReference>
<reference evidence="4" key="1">
    <citation type="submission" date="2011-12" db="EMBL/GenBank/DDBJ databases">
        <title>The Draft Genome of Lepisosteus oculatus.</title>
        <authorList>
            <consortium name="The Broad Institute Genome Assembly &amp; Analysis Group"/>
            <consortium name="Computational R&amp;D Group"/>
            <consortium name="and Sequencing Platform"/>
            <person name="Di Palma F."/>
            <person name="Alfoldi J."/>
            <person name="Johnson J."/>
            <person name="Berlin A."/>
            <person name="Gnerre S."/>
            <person name="Jaffe D."/>
            <person name="MacCallum I."/>
            <person name="Young S."/>
            <person name="Walker B.J."/>
            <person name="Lander E.S."/>
            <person name="Lindblad-Toh K."/>
        </authorList>
    </citation>
    <scope>NUCLEOTIDE SEQUENCE [LARGE SCALE GENOMIC DNA]</scope>
</reference>
<dbReference type="Gene3D" id="3.10.100.10">
    <property type="entry name" value="Mannose-Binding Protein A, subunit A"/>
    <property type="match status" value="1"/>
</dbReference>
<dbReference type="GeneTree" id="ENSGT01150000286973"/>
<dbReference type="EMBL" id="AHAT01010141">
    <property type="status" value="NOT_ANNOTATED_CDS"/>
    <property type="molecule type" value="Genomic_DNA"/>
</dbReference>
<dbReference type="InterPro" id="IPR018378">
    <property type="entry name" value="C-type_lectin_CS"/>
</dbReference>
<dbReference type="PROSITE" id="PS50041">
    <property type="entry name" value="C_TYPE_LECTIN_2"/>
    <property type="match status" value="1"/>
</dbReference>
<dbReference type="Proteomes" id="UP000018468">
    <property type="component" value="Linkage group LG9"/>
</dbReference>
<dbReference type="InterPro" id="IPR001304">
    <property type="entry name" value="C-type_lectin-like"/>
</dbReference>
<proteinExistence type="predicted"/>
<feature type="domain" description="C-type lectin" evidence="2">
    <location>
        <begin position="38"/>
        <end position="153"/>
    </location>
</feature>
<dbReference type="InterPro" id="IPR016186">
    <property type="entry name" value="C-type_lectin-like/link_sf"/>
</dbReference>
<dbReference type="InterPro" id="IPR016187">
    <property type="entry name" value="CTDL_fold"/>
</dbReference>
<evidence type="ECO:0000259" key="2">
    <source>
        <dbReference type="PROSITE" id="PS50041"/>
    </source>
</evidence>
<dbReference type="Bgee" id="ENSLOCG00000008785">
    <property type="expression patterns" value="Expressed in larva and 2 other cell types or tissues"/>
</dbReference>
<dbReference type="Ensembl" id="ENSLOCT00000010721.1">
    <property type="protein sequence ID" value="ENSLOCP00000010706.1"/>
    <property type="gene ID" value="ENSLOCG00000008785.1"/>
</dbReference>
<dbReference type="PANTHER" id="PTHR22803">
    <property type="entry name" value="MANNOSE, PHOSPHOLIPASE, LECTIN RECEPTOR RELATED"/>
    <property type="match status" value="1"/>
</dbReference>
<organism evidence="3 4">
    <name type="scientific">Lepisosteus oculatus</name>
    <name type="common">Spotted gar</name>
    <dbReference type="NCBI Taxonomy" id="7918"/>
    <lineage>
        <taxon>Eukaryota</taxon>
        <taxon>Metazoa</taxon>
        <taxon>Chordata</taxon>
        <taxon>Craniata</taxon>
        <taxon>Vertebrata</taxon>
        <taxon>Euteleostomi</taxon>
        <taxon>Actinopterygii</taxon>
        <taxon>Neopterygii</taxon>
        <taxon>Holostei</taxon>
        <taxon>Semionotiformes</taxon>
        <taxon>Lepisosteidae</taxon>
        <taxon>Lepisosteus</taxon>
    </lineage>
</organism>
<protein>
    <recommendedName>
        <fullName evidence="2">C-type lectin domain-containing protein</fullName>
    </recommendedName>
</protein>
<reference evidence="3" key="3">
    <citation type="submission" date="2025-09" db="UniProtKB">
        <authorList>
            <consortium name="Ensembl"/>
        </authorList>
    </citation>
    <scope>IDENTIFICATION</scope>
</reference>
<dbReference type="InterPro" id="IPR002353">
    <property type="entry name" value="AntifreezeII"/>
</dbReference>
<evidence type="ECO:0000313" key="3">
    <source>
        <dbReference type="Ensembl" id="ENSLOCP00000010706.1"/>
    </source>
</evidence>
<keyword evidence="4" id="KW-1185">Reference proteome</keyword>
<evidence type="ECO:0000256" key="1">
    <source>
        <dbReference type="ARBA" id="ARBA00023157"/>
    </source>
</evidence>